<dbReference type="STRING" id="6412.T1EFN3"/>
<dbReference type="InterPro" id="IPR006330">
    <property type="entry name" value="Ado/ade_deaminase"/>
</dbReference>
<dbReference type="EMBL" id="AMQM01005163">
    <property type="status" value="NOT_ANNOTATED_CDS"/>
    <property type="molecule type" value="Genomic_DNA"/>
</dbReference>
<dbReference type="RefSeq" id="XP_009020869.1">
    <property type="nucleotide sequence ID" value="XM_009022621.1"/>
</dbReference>
<dbReference type="GO" id="GO:0006154">
    <property type="term" value="P:adenosine catabolic process"/>
    <property type="evidence" value="ECO:0000318"/>
    <property type="project" value="GO_Central"/>
</dbReference>
<dbReference type="EnsemblMetazoa" id="HelroT112911">
    <property type="protein sequence ID" value="HelroP112911"/>
    <property type="gene ID" value="HelroG112911"/>
</dbReference>
<dbReference type="Gene3D" id="3.20.20.140">
    <property type="entry name" value="Metal-dependent hydrolases"/>
    <property type="match status" value="1"/>
</dbReference>
<evidence type="ECO:0000256" key="1">
    <source>
        <dbReference type="ARBA" id="ARBA00001947"/>
    </source>
</evidence>
<dbReference type="SUPFAM" id="SSF51556">
    <property type="entry name" value="Metallo-dependent hydrolases"/>
    <property type="match status" value="1"/>
</dbReference>
<dbReference type="FunFam" id="3.20.20.140:FF:000309">
    <property type="entry name" value="Uncharacterized protein"/>
    <property type="match status" value="1"/>
</dbReference>
<dbReference type="GO" id="GO:0046103">
    <property type="term" value="P:inosine biosynthetic process"/>
    <property type="evidence" value="ECO:0000318"/>
    <property type="project" value="GO_Central"/>
</dbReference>
<accession>T1EFN3</accession>
<protein>
    <recommendedName>
        <fullName evidence="4">Adenosine deaminase domain-containing protein</fullName>
    </recommendedName>
</protein>
<dbReference type="Pfam" id="PF00962">
    <property type="entry name" value="A_deaminase"/>
    <property type="match status" value="1"/>
</dbReference>
<dbReference type="InterPro" id="IPR013783">
    <property type="entry name" value="Ig-like_fold"/>
</dbReference>
<evidence type="ECO:0000256" key="2">
    <source>
        <dbReference type="ARBA" id="ARBA00022723"/>
    </source>
</evidence>
<gene>
    <name evidence="6" type="primary">20195385</name>
    <name evidence="5" type="ORF">HELRODRAFT_112911</name>
</gene>
<dbReference type="InParanoid" id="T1EFN3"/>
<evidence type="ECO:0000256" key="3">
    <source>
        <dbReference type="ARBA" id="ARBA00022801"/>
    </source>
</evidence>
<dbReference type="EMBL" id="KB096830">
    <property type="protein sequence ID" value="ESO01157.1"/>
    <property type="molecule type" value="Genomic_DNA"/>
</dbReference>
<evidence type="ECO:0000313" key="7">
    <source>
        <dbReference type="Proteomes" id="UP000015101"/>
    </source>
</evidence>
<evidence type="ECO:0000259" key="4">
    <source>
        <dbReference type="Pfam" id="PF00962"/>
    </source>
</evidence>
<reference evidence="5 7" key="2">
    <citation type="journal article" date="2013" name="Nature">
        <title>Insights into bilaterian evolution from three spiralian genomes.</title>
        <authorList>
            <person name="Simakov O."/>
            <person name="Marletaz F."/>
            <person name="Cho S.J."/>
            <person name="Edsinger-Gonzales E."/>
            <person name="Havlak P."/>
            <person name="Hellsten U."/>
            <person name="Kuo D.H."/>
            <person name="Larsson T."/>
            <person name="Lv J."/>
            <person name="Arendt D."/>
            <person name="Savage R."/>
            <person name="Osoegawa K."/>
            <person name="de Jong P."/>
            <person name="Grimwood J."/>
            <person name="Chapman J.A."/>
            <person name="Shapiro H."/>
            <person name="Aerts A."/>
            <person name="Otillar R.P."/>
            <person name="Terry A.Y."/>
            <person name="Boore J.L."/>
            <person name="Grigoriev I.V."/>
            <person name="Lindberg D.R."/>
            <person name="Seaver E.C."/>
            <person name="Weisblat D.A."/>
            <person name="Putnam N.H."/>
            <person name="Rokhsar D.S."/>
        </authorList>
    </citation>
    <scope>NUCLEOTIDE SEQUENCE</scope>
</reference>
<reference evidence="7" key="1">
    <citation type="submission" date="2012-12" db="EMBL/GenBank/DDBJ databases">
        <authorList>
            <person name="Hellsten U."/>
            <person name="Grimwood J."/>
            <person name="Chapman J.A."/>
            <person name="Shapiro H."/>
            <person name="Aerts A."/>
            <person name="Otillar R.P."/>
            <person name="Terry A.Y."/>
            <person name="Boore J.L."/>
            <person name="Simakov O."/>
            <person name="Marletaz F."/>
            <person name="Cho S.-J."/>
            <person name="Edsinger-Gonzales E."/>
            <person name="Havlak P."/>
            <person name="Kuo D.-H."/>
            <person name="Larsson T."/>
            <person name="Lv J."/>
            <person name="Arendt D."/>
            <person name="Savage R."/>
            <person name="Osoegawa K."/>
            <person name="de Jong P."/>
            <person name="Lindberg D.R."/>
            <person name="Seaver E.C."/>
            <person name="Weisblat D.A."/>
            <person name="Putnam N.H."/>
            <person name="Grigoriev I.V."/>
            <person name="Rokhsar D.S."/>
        </authorList>
    </citation>
    <scope>NUCLEOTIDE SEQUENCE</scope>
</reference>
<dbReference type="CDD" id="cd00102">
    <property type="entry name" value="IPT"/>
    <property type="match status" value="1"/>
</dbReference>
<feature type="domain" description="Adenosine deaminase" evidence="4">
    <location>
        <begin position="146"/>
        <end position="256"/>
    </location>
</feature>
<dbReference type="Gene3D" id="2.60.40.10">
    <property type="entry name" value="Immunoglobulins"/>
    <property type="match status" value="1"/>
</dbReference>
<dbReference type="KEGG" id="hro:HELRODRAFT_112911"/>
<dbReference type="GO" id="GO:0004000">
    <property type="term" value="F:adenosine deaminase activity"/>
    <property type="evidence" value="ECO:0000318"/>
    <property type="project" value="GO_Central"/>
</dbReference>
<dbReference type="eggNOG" id="KOG1097">
    <property type="taxonomic scope" value="Eukaryota"/>
</dbReference>
<dbReference type="InterPro" id="IPR032466">
    <property type="entry name" value="Metal_Hydrolase"/>
</dbReference>
<dbReference type="CTD" id="20195385"/>
<proteinExistence type="predicted"/>
<dbReference type="GeneID" id="20195385"/>
<keyword evidence="2" id="KW-0479">Metal-binding</keyword>
<dbReference type="Proteomes" id="UP000015101">
    <property type="component" value="Unassembled WGS sequence"/>
</dbReference>
<evidence type="ECO:0000313" key="6">
    <source>
        <dbReference type="EnsemblMetazoa" id="HelroP112911"/>
    </source>
</evidence>
<dbReference type="PANTHER" id="PTHR11409">
    <property type="entry name" value="ADENOSINE DEAMINASE"/>
    <property type="match status" value="1"/>
</dbReference>
<dbReference type="OMA" id="PRFIGHK"/>
<keyword evidence="7" id="KW-1185">Reference proteome</keyword>
<comment type="cofactor">
    <cofactor evidence="1">
        <name>Zn(2+)</name>
        <dbReference type="ChEBI" id="CHEBI:29105"/>
    </cofactor>
</comment>
<sequence>MDPSGANSATYGKKYLGADFSIEIQVALDAAKEFSDTHPRFIGHKAIGYASRSKNETVFQRALNKTIKMFQSYPQHMIGFDAVGEEDAGYSSLKFIDEYLTNFQKGGISVPLYLHSVETNWPIDLMTYTKDDDIVPTLENAYESILLAAKRVGHGKGFLKMPYLRQIMKERKVAVEACVVSNQILGYDPDLRNHFAQVYHKEGIPIVLAPDDPGTMGYDTVVVDWYVAYVGWGLELGDLKKIALNSLVYNGLTDAERNVAIEQKWRPSWNEYITKMKNIACARDFAAEAAKENRTVKFVRLLPTEGYESGNVHVYGRNFEVAICKVPKCRFESIGDVNAIYISDRHIVCPAPKCPACAGKSTKVSLKVALDGDNYKQTNLDFTLTFAAAGSKSSFTASISITIIVNFVYKLLP</sequence>
<dbReference type="GO" id="GO:0005615">
    <property type="term" value="C:extracellular space"/>
    <property type="evidence" value="ECO:0000318"/>
    <property type="project" value="GO_Central"/>
</dbReference>
<reference evidence="6" key="3">
    <citation type="submission" date="2015-06" db="UniProtKB">
        <authorList>
            <consortium name="EnsemblMetazoa"/>
        </authorList>
    </citation>
    <scope>IDENTIFICATION</scope>
</reference>
<dbReference type="AlphaFoldDB" id="T1EFN3"/>
<organism evidence="6 7">
    <name type="scientific">Helobdella robusta</name>
    <name type="common">Californian leech</name>
    <dbReference type="NCBI Taxonomy" id="6412"/>
    <lineage>
        <taxon>Eukaryota</taxon>
        <taxon>Metazoa</taxon>
        <taxon>Spiralia</taxon>
        <taxon>Lophotrochozoa</taxon>
        <taxon>Annelida</taxon>
        <taxon>Clitellata</taxon>
        <taxon>Hirudinea</taxon>
        <taxon>Rhynchobdellida</taxon>
        <taxon>Glossiphoniidae</taxon>
        <taxon>Helobdella</taxon>
    </lineage>
</organism>
<evidence type="ECO:0000313" key="5">
    <source>
        <dbReference type="EMBL" id="ESO01157.1"/>
    </source>
</evidence>
<dbReference type="PANTHER" id="PTHR11409:SF39">
    <property type="entry name" value="ADENOSINE DEAMINASE 2"/>
    <property type="match status" value="1"/>
</dbReference>
<dbReference type="GO" id="GO:0046872">
    <property type="term" value="F:metal ion binding"/>
    <property type="evidence" value="ECO:0007669"/>
    <property type="project" value="UniProtKB-KW"/>
</dbReference>
<dbReference type="HOGENOM" id="CLU_689426_0_0_1"/>
<name>T1EFN3_HELRO</name>
<keyword evidence="3" id="KW-0378">Hydrolase</keyword>
<dbReference type="OrthoDB" id="7202371at2759"/>
<dbReference type="InterPro" id="IPR001365">
    <property type="entry name" value="A_deaminase_dom"/>
</dbReference>